<comment type="caution">
    <text evidence="1">The sequence shown here is derived from an EMBL/GenBank/DDBJ whole genome shotgun (WGS) entry which is preliminary data.</text>
</comment>
<dbReference type="InterPro" id="IPR023214">
    <property type="entry name" value="HAD_sf"/>
</dbReference>
<dbReference type="InterPro" id="IPR023198">
    <property type="entry name" value="PGP-like_dom2"/>
</dbReference>
<dbReference type="Gene3D" id="1.10.150.240">
    <property type="entry name" value="Putative phosphatase, domain 2"/>
    <property type="match status" value="1"/>
</dbReference>
<dbReference type="Gene3D" id="3.40.50.1000">
    <property type="entry name" value="HAD superfamily/HAD-like"/>
    <property type="match status" value="1"/>
</dbReference>
<dbReference type="InterPro" id="IPR036412">
    <property type="entry name" value="HAD-like_sf"/>
</dbReference>
<accession>A0ABP8V2H9</accession>
<dbReference type="SFLD" id="SFLDS00003">
    <property type="entry name" value="Haloacid_Dehalogenase"/>
    <property type="match status" value="1"/>
</dbReference>
<name>A0ABP8V2H9_9GAMM</name>
<dbReference type="NCBIfam" id="TIGR01509">
    <property type="entry name" value="HAD-SF-IA-v3"/>
    <property type="match status" value="1"/>
</dbReference>
<dbReference type="InterPro" id="IPR041492">
    <property type="entry name" value="HAD_2"/>
</dbReference>
<evidence type="ECO:0000313" key="1">
    <source>
        <dbReference type="EMBL" id="GAA4649996.1"/>
    </source>
</evidence>
<dbReference type="Pfam" id="PF13419">
    <property type="entry name" value="HAD_2"/>
    <property type="match status" value="1"/>
</dbReference>
<protein>
    <submittedName>
        <fullName evidence="1">HAD family phosphatase</fullName>
    </submittedName>
</protein>
<dbReference type="PRINTS" id="PR00413">
    <property type="entry name" value="HADHALOGNASE"/>
</dbReference>
<proteinExistence type="predicted"/>
<dbReference type="RefSeq" id="WP_345196064.1">
    <property type="nucleotide sequence ID" value="NZ_BAABFL010000348.1"/>
</dbReference>
<dbReference type="Proteomes" id="UP001500604">
    <property type="component" value="Unassembled WGS sequence"/>
</dbReference>
<dbReference type="PANTHER" id="PTHR18901:SF38">
    <property type="entry name" value="PSEUDOURIDINE-5'-PHOSPHATASE"/>
    <property type="match status" value="1"/>
</dbReference>
<keyword evidence="2" id="KW-1185">Reference proteome</keyword>
<evidence type="ECO:0000313" key="2">
    <source>
        <dbReference type="Proteomes" id="UP001500604"/>
    </source>
</evidence>
<dbReference type="EMBL" id="BAABFL010000348">
    <property type="protein sequence ID" value="GAA4649996.1"/>
    <property type="molecule type" value="Genomic_DNA"/>
</dbReference>
<reference evidence="2" key="1">
    <citation type="journal article" date="2019" name="Int. J. Syst. Evol. Microbiol.">
        <title>The Global Catalogue of Microorganisms (GCM) 10K type strain sequencing project: providing services to taxonomists for standard genome sequencing and annotation.</title>
        <authorList>
            <consortium name="The Broad Institute Genomics Platform"/>
            <consortium name="The Broad Institute Genome Sequencing Center for Infectious Disease"/>
            <person name="Wu L."/>
            <person name="Ma J."/>
        </authorList>
    </citation>
    <scope>NUCLEOTIDE SEQUENCE [LARGE SCALE GENOMIC DNA]</scope>
    <source>
        <strain evidence="2">JCM 17805</strain>
    </source>
</reference>
<dbReference type="SUPFAM" id="SSF56784">
    <property type="entry name" value="HAD-like"/>
    <property type="match status" value="1"/>
</dbReference>
<dbReference type="InterPro" id="IPR006439">
    <property type="entry name" value="HAD-SF_hydro_IA"/>
</dbReference>
<dbReference type="PANTHER" id="PTHR18901">
    <property type="entry name" value="2-DEOXYGLUCOSE-6-PHOSPHATE PHOSPHATASE 2"/>
    <property type="match status" value="1"/>
</dbReference>
<dbReference type="PROSITE" id="PS01228">
    <property type="entry name" value="COF_1"/>
    <property type="match status" value="1"/>
</dbReference>
<gene>
    <name evidence="1" type="ORF">GCM10023116_22790</name>
</gene>
<dbReference type="SFLD" id="SFLDG01129">
    <property type="entry name" value="C1.5:_HAD__Beta-PGM__Phosphata"/>
    <property type="match status" value="1"/>
</dbReference>
<sequence>MRYIEKDFSAVLFDFDGTLVNSEPLKAEALGYAVEHAGGTWRERWYAELLGHPWRTVEEQLMVRAGIPARQGILAEYFHGHYQTLLHTRVAMTTGAEDFVHRLHEHGHPLALVTSESRIIVETVLKRFHLMDCFQTLVCGDDILNPKPAPDSYRMACKQMHLSPAEALVFEDTDAGFTAAIRAGITQIIGLSHDWNQNQQFHRSFPTVHSFLDQPLP</sequence>
<organism evidence="1 2">
    <name type="scientific">Kistimonas scapharcae</name>
    <dbReference type="NCBI Taxonomy" id="1036133"/>
    <lineage>
        <taxon>Bacteria</taxon>
        <taxon>Pseudomonadati</taxon>
        <taxon>Pseudomonadota</taxon>
        <taxon>Gammaproteobacteria</taxon>
        <taxon>Oceanospirillales</taxon>
        <taxon>Endozoicomonadaceae</taxon>
        <taxon>Kistimonas</taxon>
    </lineage>
</organism>